<comment type="catalytic activity">
    <reaction evidence="14">
        <text>(9Z)-octadecenoyl-CoA + H2O = (9Z)-octadecenoate + CoA + H(+)</text>
        <dbReference type="Rhea" id="RHEA:40139"/>
        <dbReference type="ChEBI" id="CHEBI:15377"/>
        <dbReference type="ChEBI" id="CHEBI:15378"/>
        <dbReference type="ChEBI" id="CHEBI:30823"/>
        <dbReference type="ChEBI" id="CHEBI:57287"/>
        <dbReference type="ChEBI" id="CHEBI:57387"/>
    </reaction>
    <physiologicalReaction direction="left-to-right" evidence="14">
        <dbReference type="Rhea" id="RHEA:40140"/>
    </physiologicalReaction>
</comment>
<feature type="compositionally biased region" description="Basic residues" evidence="24">
    <location>
        <begin position="1"/>
        <end position="10"/>
    </location>
</feature>
<keyword evidence="12" id="KW-0966">Cell projection</keyword>
<comment type="catalytic activity">
    <reaction evidence="19">
        <text>octanoyl-CoA + H2O = octanoate + CoA + H(+)</text>
        <dbReference type="Rhea" id="RHEA:30143"/>
        <dbReference type="ChEBI" id="CHEBI:15377"/>
        <dbReference type="ChEBI" id="CHEBI:15378"/>
        <dbReference type="ChEBI" id="CHEBI:25646"/>
        <dbReference type="ChEBI" id="CHEBI:57287"/>
        <dbReference type="ChEBI" id="CHEBI:57386"/>
    </reaction>
    <physiologicalReaction direction="left-to-right" evidence="19">
        <dbReference type="Rhea" id="RHEA:30144"/>
    </physiologicalReaction>
</comment>
<evidence type="ECO:0000256" key="5">
    <source>
        <dbReference type="ARBA" id="ARBA00022490"/>
    </source>
</evidence>
<dbReference type="SUPFAM" id="SSF54637">
    <property type="entry name" value="Thioesterase/thiol ester dehydrase-isomerase"/>
    <property type="match status" value="1"/>
</dbReference>
<dbReference type="EMBL" id="NGAF01000010">
    <property type="protein sequence ID" value="OXR43325.1"/>
    <property type="molecule type" value="Genomic_DNA"/>
</dbReference>
<keyword evidence="7" id="KW-0378">Hydrolase</keyword>
<dbReference type="GO" id="GO:0016020">
    <property type="term" value="C:membrane"/>
    <property type="evidence" value="ECO:0007669"/>
    <property type="project" value="UniProtKB-SubCell"/>
</dbReference>
<evidence type="ECO:0000313" key="26">
    <source>
        <dbReference type="EMBL" id="OXR43325.1"/>
    </source>
</evidence>
<keyword evidence="10" id="KW-0443">Lipid metabolism</keyword>
<evidence type="ECO:0000256" key="12">
    <source>
        <dbReference type="ARBA" id="ARBA00023273"/>
    </source>
</evidence>
<dbReference type="Pfam" id="PF03061">
    <property type="entry name" value="4HBT"/>
    <property type="match status" value="1"/>
</dbReference>
<evidence type="ECO:0000256" key="15">
    <source>
        <dbReference type="ARBA" id="ARBA00038456"/>
    </source>
</evidence>
<evidence type="ECO:0000256" key="16">
    <source>
        <dbReference type="ARBA" id="ARBA00038848"/>
    </source>
</evidence>
<evidence type="ECO:0000256" key="4">
    <source>
        <dbReference type="ARBA" id="ARBA00022475"/>
    </source>
</evidence>
<evidence type="ECO:0000256" key="6">
    <source>
        <dbReference type="ARBA" id="ARBA00022703"/>
    </source>
</evidence>
<evidence type="ECO:0000256" key="10">
    <source>
        <dbReference type="ARBA" id="ARBA00023098"/>
    </source>
</evidence>
<dbReference type="GO" id="GO:0016787">
    <property type="term" value="F:hydrolase activity"/>
    <property type="evidence" value="ECO:0007669"/>
    <property type="project" value="UniProtKB-KW"/>
</dbReference>
<dbReference type="GO" id="GO:0006631">
    <property type="term" value="P:fatty acid metabolic process"/>
    <property type="evidence" value="ECO:0007669"/>
    <property type="project" value="UniProtKB-KW"/>
</dbReference>
<dbReference type="PANTHER" id="PTHR12418">
    <property type="entry name" value="ACYL-COENZYME A THIOESTERASE THEM4"/>
    <property type="match status" value="1"/>
</dbReference>
<name>A0A231H387_9NOCA</name>
<feature type="region of interest" description="Disordered" evidence="24">
    <location>
        <begin position="1"/>
        <end position="33"/>
    </location>
</feature>
<comment type="caution">
    <text evidence="26">The sequence shown here is derived from an EMBL/GenBank/DDBJ whole genome shotgun (WGS) entry which is preliminary data.</text>
</comment>
<dbReference type="PANTHER" id="PTHR12418:SF19">
    <property type="entry name" value="ACYL-COENZYME A THIOESTERASE THEM4"/>
    <property type="match status" value="1"/>
</dbReference>
<comment type="catalytic activity">
    <reaction evidence="13">
        <text>(5Z,8Z,11Z,14Z)-eicosatetraenoyl-CoA + H2O = (5Z,8Z,11Z,14Z)-eicosatetraenoate + CoA + H(+)</text>
        <dbReference type="Rhea" id="RHEA:40151"/>
        <dbReference type="ChEBI" id="CHEBI:15377"/>
        <dbReference type="ChEBI" id="CHEBI:15378"/>
        <dbReference type="ChEBI" id="CHEBI:32395"/>
        <dbReference type="ChEBI" id="CHEBI:57287"/>
        <dbReference type="ChEBI" id="CHEBI:57368"/>
    </reaction>
    <physiologicalReaction direction="left-to-right" evidence="13">
        <dbReference type="Rhea" id="RHEA:40152"/>
    </physiologicalReaction>
</comment>
<evidence type="ECO:0000256" key="13">
    <source>
        <dbReference type="ARBA" id="ARBA00035852"/>
    </source>
</evidence>
<comment type="catalytic activity">
    <reaction evidence="21">
        <text>decanoyl-CoA + H2O = decanoate + CoA + H(+)</text>
        <dbReference type="Rhea" id="RHEA:40059"/>
        <dbReference type="ChEBI" id="CHEBI:15377"/>
        <dbReference type="ChEBI" id="CHEBI:15378"/>
        <dbReference type="ChEBI" id="CHEBI:27689"/>
        <dbReference type="ChEBI" id="CHEBI:57287"/>
        <dbReference type="ChEBI" id="CHEBI:61430"/>
    </reaction>
    <physiologicalReaction direction="left-to-right" evidence="21">
        <dbReference type="Rhea" id="RHEA:40060"/>
    </physiologicalReaction>
</comment>
<evidence type="ECO:0000259" key="25">
    <source>
        <dbReference type="Pfam" id="PF03061"/>
    </source>
</evidence>
<evidence type="ECO:0000256" key="7">
    <source>
        <dbReference type="ARBA" id="ARBA00022801"/>
    </source>
</evidence>
<evidence type="ECO:0000256" key="3">
    <source>
        <dbReference type="ARBA" id="ARBA00004632"/>
    </source>
</evidence>
<evidence type="ECO:0000256" key="17">
    <source>
        <dbReference type="ARBA" id="ARBA00040123"/>
    </source>
</evidence>
<evidence type="ECO:0000256" key="9">
    <source>
        <dbReference type="ARBA" id="ARBA00022946"/>
    </source>
</evidence>
<keyword evidence="6" id="KW-0053">Apoptosis</keyword>
<evidence type="ECO:0000256" key="18">
    <source>
        <dbReference type="ARBA" id="ARBA00043210"/>
    </source>
</evidence>
<dbReference type="EC" id="3.1.2.2" evidence="16"/>
<keyword evidence="11" id="KW-0472">Membrane</keyword>
<gene>
    <name evidence="26" type="ORF">B7C42_04747</name>
</gene>
<dbReference type="Proteomes" id="UP000215506">
    <property type="component" value="Unassembled WGS sequence"/>
</dbReference>
<evidence type="ECO:0000256" key="19">
    <source>
        <dbReference type="ARBA" id="ARBA00047588"/>
    </source>
</evidence>
<dbReference type="InterPro" id="IPR006683">
    <property type="entry name" value="Thioestr_dom"/>
</dbReference>
<keyword evidence="9" id="KW-0809">Transit peptide</keyword>
<keyword evidence="27" id="KW-1185">Reference proteome</keyword>
<comment type="catalytic activity">
    <reaction evidence="20">
        <text>hexadecanoyl-CoA + H2O = hexadecanoate + CoA + H(+)</text>
        <dbReference type="Rhea" id="RHEA:16645"/>
        <dbReference type="ChEBI" id="CHEBI:7896"/>
        <dbReference type="ChEBI" id="CHEBI:15377"/>
        <dbReference type="ChEBI" id="CHEBI:15378"/>
        <dbReference type="ChEBI" id="CHEBI:57287"/>
        <dbReference type="ChEBI" id="CHEBI:57379"/>
        <dbReference type="EC" id="3.1.2.2"/>
    </reaction>
    <physiologicalReaction direction="left-to-right" evidence="20">
        <dbReference type="Rhea" id="RHEA:16646"/>
    </physiologicalReaction>
</comment>
<dbReference type="AlphaFoldDB" id="A0A231H387"/>
<dbReference type="GO" id="GO:0005737">
    <property type="term" value="C:cytoplasm"/>
    <property type="evidence" value="ECO:0007669"/>
    <property type="project" value="UniProtKB-SubCell"/>
</dbReference>
<accession>A0A231H387</accession>
<evidence type="ECO:0000313" key="27">
    <source>
        <dbReference type="Proteomes" id="UP000215506"/>
    </source>
</evidence>
<protein>
    <recommendedName>
        <fullName evidence="17">Acyl-coenzyme A thioesterase THEM4</fullName>
        <ecNumber evidence="16">3.1.2.2</ecNumber>
    </recommendedName>
    <alternativeName>
        <fullName evidence="18">Thioesterase superfamily member 4</fullName>
    </alternativeName>
</protein>
<organism evidence="26 27">
    <name type="scientific">Nocardia cerradoensis</name>
    <dbReference type="NCBI Taxonomy" id="85688"/>
    <lineage>
        <taxon>Bacteria</taxon>
        <taxon>Bacillati</taxon>
        <taxon>Actinomycetota</taxon>
        <taxon>Actinomycetes</taxon>
        <taxon>Mycobacteriales</taxon>
        <taxon>Nocardiaceae</taxon>
        <taxon>Nocardia</taxon>
    </lineage>
</organism>
<evidence type="ECO:0000256" key="11">
    <source>
        <dbReference type="ARBA" id="ARBA00023136"/>
    </source>
</evidence>
<keyword evidence="5" id="KW-0963">Cytoplasm</keyword>
<dbReference type="Gene3D" id="3.10.129.10">
    <property type="entry name" value="Hotdog Thioesterase"/>
    <property type="match status" value="1"/>
</dbReference>
<reference evidence="26 27" key="1">
    <citation type="submission" date="2017-07" db="EMBL/GenBank/DDBJ databases">
        <title>First draft Genome Sequence of Nocardia cerradoensis isolated from human infection.</title>
        <authorList>
            <person name="Carrasco G."/>
        </authorList>
    </citation>
    <scope>NUCLEOTIDE SEQUENCE [LARGE SCALE GENOMIC DNA]</scope>
    <source>
        <strain evidence="26 27">CNM20130759</strain>
    </source>
</reference>
<dbReference type="InterPro" id="IPR052365">
    <property type="entry name" value="THEM4/THEM5_acyl-CoA_thioest"/>
</dbReference>
<evidence type="ECO:0000256" key="2">
    <source>
        <dbReference type="ARBA" id="ARBA00004496"/>
    </source>
</evidence>
<comment type="subcellular location">
    <subcellularLocation>
        <location evidence="3">Cell projection</location>
        <location evidence="3">Ruffle membrane</location>
    </subcellularLocation>
    <subcellularLocation>
        <location evidence="2">Cytoplasm</location>
    </subcellularLocation>
    <subcellularLocation>
        <location evidence="1">Membrane</location>
        <topology evidence="1">Peripheral membrane protein</topology>
    </subcellularLocation>
</comment>
<dbReference type="InterPro" id="IPR029069">
    <property type="entry name" value="HotDog_dom_sf"/>
</dbReference>
<evidence type="ECO:0000256" key="20">
    <source>
        <dbReference type="ARBA" id="ARBA00047734"/>
    </source>
</evidence>
<feature type="domain" description="Thioesterase" evidence="25">
    <location>
        <begin position="142"/>
        <end position="215"/>
    </location>
</feature>
<evidence type="ECO:0000256" key="8">
    <source>
        <dbReference type="ARBA" id="ARBA00022832"/>
    </source>
</evidence>
<evidence type="ECO:0000256" key="24">
    <source>
        <dbReference type="SAM" id="MobiDB-lite"/>
    </source>
</evidence>
<evidence type="ECO:0000256" key="23">
    <source>
        <dbReference type="ARBA" id="ARBA00048180"/>
    </source>
</evidence>
<evidence type="ECO:0000256" key="1">
    <source>
        <dbReference type="ARBA" id="ARBA00004170"/>
    </source>
</evidence>
<sequence length="231" mass="24788">MPTYRKGKLMSHKDNGGTGNAESSSREPYDASPLSGESAWKVAVAAEGAQQFAAMIESLRALQDRVAGSNPPASEIVEVTKRIDELERLLSAYQVPHAESVAGHLEVPGRGQSLAPAFVVDHGDADQVSGHVTFSRFYLGGGGAVHGGAIPLVFDEVLGRLANAAGRPRSRTAYLHVNYRAITPLDRELTLTARFDREEGRKRFLTAELRDGDTLLADAEGLFVALRPGQP</sequence>
<proteinExistence type="inferred from homology"/>
<comment type="catalytic activity">
    <reaction evidence="22">
        <text>dodecanoyl-CoA + H2O = dodecanoate + CoA + H(+)</text>
        <dbReference type="Rhea" id="RHEA:30135"/>
        <dbReference type="ChEBI" id="CHEBI:15377"/>
        <dbReference type="ChEBI" id="CHEBI:15378"/>
        <dbReference type="ChEBI" id="CHEBI:18262"/>
        <dbReference type="ChEBI" id="CHEBI:57287"/>
        <dbReference type="ChEBI" id="CHEBI:57375"/>
    </reaction>
    <physiologicalReaction direction="left-to-right" evidence="22">
        <dbReference type="Rhea" id="RHEA:30136"/>
    </physiologicalReaction>
</comment>
<keyword evidence="4" id="KW-1003">Cell membrane</keyword>
<evidence type="ECO:0000256" key="22">
    <source>
        <dbReference type="ARBA" id="ARBA00048074"/>
    </source>
</evidence>
<comment type="similarity">
    <text evidence="15">Belongs to the THEM4/THEM5 thioesterase family.</text>
</comment>
<comment type="catalytic activity">
    <reaction evidence="23">
        <text>tetradecanoyl-CoA + H2O = tetradecanoate + CoA + H(+)</text>
        <dbReference type="Rhea" id="RHEA:40119"/>
        <dbReference type="ChEBI" id="CHEBI:15377"/>
        <dbReference type="ChEBI" id="CHEBI:15378"/>
        <dbReference type="ChEBI" id="CHEBI:30807"/>
        <dbReference type="ChEBI" id="CHEBI:57287"/>
        <dbReference type="ChEBI" id="CHEBI:57385"/>
    </reaction>
    <physiologicalReaction direction="left-to-right" evidence="23">
        <dbReference type="Rhea" id="RHEA:40120"/>
    </physiologicalReaction>
</comment>
<keyword evidence="8" id="KW-0276">Fatty acid metabolism</keyword>
<evidence type="ECO:0000256" key="21">
    <source>
        <dbReference type="ARBA" id="ARBA00047969"/>
    </source>
</evidence>
<evidence type="ECO:0000256" key="14">
    <source>
        <dbReference type="ARBA" id="ARBA00037002"/>
    </source>
</evidence>